<organism evidence="2 3">
    <name type="scientific">Candidatus Mediterraneibacter stercorigallinarum</name>
    <dbReference type="NCBI Taxonomy" id="2838686"/>
    <lineage>
        <taxon>Bacteria</taxon>
        <taxon>Bacillati</taxon>
        <taxon>Bacillota</taxon>
        <taxon>Clostridia</taxon>
        <taxon>Lachnospirales</taxon>
        <taxon>Lachnospiraceae</taxon>
        <taxon>Mediterraneibacter</taxon>
    </lineage>
</organism>
<dbReference type="AlphaFoldDB" id="A0A9D2D9Z9"/>
<name>A0A9D2D9Z9_9FIRM</name>
<reference evidence="2" key="1">
    <citation type="journal article" date="2021" name="PeerJ">
        <title>Extensive microbial diversity within the chicken gut microbiome revealed by metagenomics and culture.</title>
        <authorList>
            <person name="Gilroy R."/>
            <person name="Ravi A."/>
            <person name="Getino M."/>
            <person name="Pursley I."/>
            <person name="Horton D.L."/>
            <person name="Alikhan N.F."/>
            <person name="Baker D."/>
            <person name="Gharbi K."/>
            <person name="Hall N."/>
            <person name="Watson M."/>
            <person name="Adriaenssens E.M."/>
            <person name="Foster-Nyarko E."/>
            <person name="Jarju S."/>
            <person name="Secka A."/>
            <person name="Antonio M."/>
            <person name="Oren A."/>
            <person name="Chaudhuri R.R."/>
            <person name="La Ragione R."/>
            <person name="Hildebrand F."/>
            <person name="Pallen M.J."/>
        </authorList>
    </citation>
    <scope>NUCLEOTIDE SEQUENCE</scope>
    <source>
        <strain evidence="2">ChiGjej1B1-13045</strain>
    </source>
</reference>
<evidence type="ECO:0000313" key="2">
    <source>
        <dbReference type="EMBL" id="HIZ13032.1"/>
    </source>
</evidence>
<evidence type="ECO:0000259" key="1">
    <source>
        <dbReference type="Pfam" id="PF02806"/>
    </source>
</evidence>
<feature type="non-terminal residue" evidence="2">
    <location>
        <position position="1"/>
    </location>
</feature>
<dbReference type="Pfam" id="PF02806">
    <property type="entry name" value="Alpha-amylase_C"/>
    <property type="match status" value="1"/>
</dbReference>
<accession>A0A9D2D9Z9</accession>
<evidence type="ECO:0000313" key="3">
    <source>
        <dbReference type="Proteomes" id="UP000824017"/>
    </source>
</evidence>
<protein>
    <submittedName>
        <fullName evidence="2">Alpha amylase C-terminal domain-containing protein</fullName>
    </submittedName>
</protein>
<dbReference type="Proteomes" id="UP000824017">
    <property type="component" value="Unassembled WGS sequence"/>
</dbReference>
<dbReference type="InterPro" id="IPR013780">
    <property type="entry name" value="Glyco_hydro_b"/>
</dbReference>
<sequence>VPRRKQLKLVLNSDDEKYGGKGEERPLIYKPVKQECDGQKYSIAYPLPAYGVAVFEC</sequence>
<comment type="caution">
    <text evidence="2">The sequence shown here is derived from an EMBL/GenBank/DDBJ whole genome shotgun (WGS) entry which is preliminary data.</text>
</comment>
<dbReference type="Gene3D" id="2.60.40.1180">
    <property type="entry name" value="Golgi alpha-mannosidase II"/>
    <property type="match status" value="1"/>
</dbReference>
<dbReference type="GO" id="GO:0005975">
    <property type="term" value="P:carbohydrate metabolic process"/>
    <property type="evidence" value="ECO:0007669"/>
    <property type="project" value="InterPro"/>
</dbReference>
<proteinExistence type="predicted"/>
<dbReference type="SUPFAM" id="SSF51011">
    <property type="entry name" value="Glycosyl hydrolase domain"/>
    <property type="match status" value="1"/>
</dbReference>
<feature type="domain" description="Alpha-amylase/branching enzyme C-terminal all beta" evidence="1">
    <location>
        <begin position="2"/>
        <end position="56"/>
    </location>
</feature>
<reference evidence="2" key="2">
    <citation type="submission" date="2021-04" db="EMBL/GenBank/DDBJ databases">
        <authorList>
            <person name="Gilroy R."/>
        </authorList>
    </citation>
    <scope>NUCLEOTIDE SEQUENCE</scope>
    <source>
        <strain evidence="2">ChiGjej1B1-13045</strain>
    </source>
</reference>
<gene>
    <name evidence="2" type="ORF">H9817_03790</name>
</gene>
<dbReference type="EMBL" id="DXCD01000099">
    <property type="protein sequence ID" value="HIZ13032.1"/>
    <property type="molecule type" value="Genomic_DNA"/>
</dbReference>
<dbReference type="GO" id="GO:0043169">
    <property type="term" value="F:cation binding"/>
    <property type="evidence" value="ECO:0007669"/>
    <property type="project" value="InterPro"/>
</dbReference>
<dbReference type="GO" id="GO:0003824">
    <property type="term" value="F:catalytic activity"/>
    <property type="evidence" value="ECO:0007669"/>
    <property type="project" value="InterPro"/>
</dbReference>
<dbReference type="InterPro" id="IPR006048">
    <property type="entry name" value="A-amylase/branching_C"/>
</dbReference>